<dbReference type="OrthoDB" id="7675944at2759"/>
<dbReference type="InterPro" id="IPR036910">
    <property type="entry name" value="HMG_box_dom_sf"/>
</dbReference>
<organism evidence="2 3">
    <name type="scientific">Diabrotica balteata</name>
    <name type="common">Banded cucumber beetle</name>
    <dbReference type="NCBI Taxonomy" id="107213"/>
    <lineage>
        <taxon>Eukaryota</taxon>
        <taxon>Metazoa</taxon>
        <taxon>Ecdysozoa</taxon>
        <taxon>Arthropoda</taxon>
        <taxon>Hexapoda</taxon>
        <taxon>Insecta</taxon>
        <taxon>Pterygota</taxon>
        <taxon>Neoptera</taxon>
        <taxon>Endopterygota</taxon>
        <taxon>Coleoptera</taxon>
        <taxon>Polyphaga</taxon>
        <taxon>Cucujiformia</taxon>
        <taxon>Chrysomeloidea</taxon>
        <taxon>Chrysomelidae</taxon>
        <taxon>Galerucinae</taxon>
        <taxon>Diabroticina</taxon>
        <taxon>Diabroticites</taxon>
        <taxon>Diabrotica</taxon>
    </lineage>
</organism>
<sequence length="129" mass="15342">MVRHSNESISSSNDNKEENQKAPKNPVRYKAGRVTRNPFLNFLRIFRKNAEGMSVKDIAIEGGNIWRKMDKQEKKLYLDQAKLAPYRPRVRRRKRSLSRGRRRSKSRSKSRSASRRNRGRRRRRSSSKQ</sequence>
<dbReference type="Proteomes" id="UP001153709">
    <property type="component" value="Chromosome 3"/>
</dbReference>
<name>A0A9N9SSQ1_DIABA</name>
<dbReference type="GO" id="GO:0035092">
    <property type="term" value="P:sperm DNA condensation"/>
    <property type="evidence" value="ECO:0007669"/>
    <property type="project" value="InterPro"/>
</dbReference>
<reference evidence="2" key="1">
    <citation type="submission" date="2022-01" db="EMBL/GenBank/DDBJ databases">
        <authorList>
            <person name="King R."/>
        </authorList>
    </citation>
    <scope>NUCLEOTIDE SEQUENCE</scope>
</reference>
<feature type="region of interest" description="Disordered" evidence="1">
    <location>
        <begin position="1"/>
        <end position="32"/>
    </location>
</feature>
<dbReference type="SUPFAM" id="SSF47095">
    <property type="entry name" value="HMG-box"/>
    <property type="match status" value="1"/>
</dbReference>
<accession>A0A9N9SSQ1</accession>
<feature type="region of interest" description="Disordered" evidence="1">
    <location>
        <begin position="80"/>
        <end position="129"/>
    </location>
</feature>
<dbReference type="Pfam" id="PF06382">
    <property type="entry name" value="Protamine_like"/>
    <property type="match status" value="1"/>
</dbReference>
<evidence type="ECO:0000256" key="1">
    <source>
        <dbReference type="SAM" id="MobiDB-lite"/>
    </source>
</evidence>
<dbReference type="GO" id="GO:0005634">
    <property type="term" value="C:nucleus"/>
    <property type="evidence" value="ECO:0007669"/>
    <property type="project" value="UniProtKB-ARBA"/>
</dbReference>
<feature type="compositionally biased region" description="Basic residues" evidence="1">
    <location>
        <begin position="88"/>
        <end position="129"/>
    </location>
</feature>
<keyword evidence="3" id="KW-1185">Reference proteome</keyword>
<protein>
    <submittedName>
        <fullName evidence="2">Uncharacterized protein</fullName>
    </submittedName>
</protein>
<dbReference type="AlphaFoldDB" id="A0A9N9SSQ1"/>
<dbReference type="Gene3D" id="1.10.30.10">
    <property type="entry name" value="High mobility group box domain"/>
    <property type="match status" value="1"/>
</dbReference>
<evidence type="ECO:0000313" key="2">
    <source>
        <dbReference type="EMBL" id="CAG9831277.1"/>
    </source>
</evidence>
<proteinExistence type="predicted"/>
<dbReference type="EMBL" id="OU898278">
    <property type="protein sequence ID" value="CAG9831277.1"/>
    <property type="molecule type" value="Genomic_DNA"/>
</dbReference>
<gene>
    <name evidence="2" type="ORF">DIABBA_LOCUS4883</name>
</gene>
<evidence type="ECO:0000313" key="3">
    <source>
        <dbReference type="Proteomes" id="UP001153709"/>
    </source>
</evidence>
<dbReference type="CDD" id="cd00084">
    <property type="entry name" value="HMG-box_SF"/>
    <property type="match status" value="1"/>
</dbReference>
<dbReference type="InterPro" id="IPR024460">
    <property type="entry name" value="Protamine-like"/>
</dbReference>